<evidence type="ECO:0000256" key="1">
    <source>
        <dbReference type="SAM" id="Phobius"/>
    </source>
</evidence>
<feature type="transmembrane region" description="Helical" evidence="1">
    <location>
        <begin position="52"/>
        <end position="69"/>
    </location>
</feature>
<comment type="caution">
    <text evidence="2">The sequence shown here is derived from an EMBL/GenBank/DDBJ whole genome shotgun (WGS) entry which is preliminary data.</text>
</comment>
<evidence type="ECO:0000313" key="2">
    <source>
        <dbReference type="EMBL" id="PQM49522.1"/>
    </source>
</evidence>
<gene>
    <name evidence="2" type="ORF">C1Y40_00238</name>
</gene>
<name>A0A2S8BS99_9MYCO</name>
<dbReference type="EMBL" id="PPEA01000041">
    <property type="protein sequence ID" value="PQM49522.1"/>
    <property type="molecule type" value="Genomic_DNA"/>
</dbReference>
<organism evidence="2 3">
    <name type="scientific">Mycobacterium talmoniae</name>
    <dbReference type="NCBI Taxonomy" id="1858794"/>
    <lineage>
        <taxon>Bacteria</taxon>
        <taxon>Bacillati</taxon>
        <taxon>Actinomycetota</taxon>
        <taxon>Actinomycetes</taxon>
        <taxon>Mycobacteriales</taxon>
        <taxon>Mycobacteriaceae</taxon>
        <taxon>Mycobacterium</taxon>
    </lineage>
</organism>
<evidence type="ECO:0000313" key="3">
    <source>
        <dbReference type="Proteomes" id="UP000238296"/>
    </source>
</evidence>
<accession>A0A2S8BS99</accession>
<dbReference type="AlphaFoldDB" id="A0A2S8BS99"/>
<reference evidence="2 3" key="1">
    <citation type="journal article" date="2017" name="Int. J. Syst. Evol. Microbiol.">
        <title>Mycobacterium talmoniae sp. nov., a slowly growing mycobacterium isolated from human respiratory samples.</title>
        <authorList>
            <person name="Davidson R.M."/>
            <person name="DeGroote M.A."/>
            <person name="Marola J.L."/>
            <person name="Buss S."/>
            <person name="Jones V."/>
            <person name="McNeil M.R."/>
            <person name="Freifeld A.G."/>
            <person name="Elaine Epperson L."/>
            <person name="Hasan N.A."/>
            <person name="Jackson M."/>
            <person name="Iwen P.C."/>
            <person name="Salfinger M."/>
            <person name="Strong M."/>
        </authorList>
    </citation>
    <scope>NUCLEOTIDE SEQUENCE [LARGE SCALE GENOMIC DNA]</scope>
    <source>
        <strain evidence="2 3">ATCC BAA-2683</strain>
    </source>
</reference>
<keyword evidence="1" id="KW-0472">Membrane</keyword>
<feature type="transmembrane region" description="Helical" evidence="1">
    <location>
        <begin position="24"/>
        <end position="46"/>
    </location>
</feature>
<dbReference type="Proteomes" id="UP000238296">
    <property type="component" value="Unassembled WGS sequence"/>
</dbReference>
<keyword evidence="1" id="KW-1133">Transmembrane helix</keyword>
<sequence length="70" mass="7200">MRSVNGKPVVVTPRTTGTISPRRVVLATLLVAIFVSAIVGIVVTTAMGQTTAALAIALVTAAFFCSFAFC</sequence>
<keyword evidence="1" id="KW-0812">Transmembrane</keyword>
<protein>
    <submittedName>
        <fullName evidence="2">Uncharacterized protein</fullName>
    </submittedName>
</protein>
<proteinExistence type="predicted"/>